<evidence type="ECO:0000313" key="5">
    <source>
        <dbReference type="EMBL" id="CAL4059825.1"/>
    </source>
</evidence>
<dbReference type="GO" id="GO:0005783">
    <property type="term" value="C:endoplasmic reticulum"/>
    <property type="evidence" value="ECO:0007669"/>
    <property type="project" value="TreeGrafter"/>
</dbReference>
<dbReference type="Proteomes" id="UP001497623">
    <property type="component" value="Unassembled WGS sequence"/>
</dbReference>
<dbReference type="GO" id="GO:0006801">
    <property type="term" value="P:superoxide metabolic process"/>
    <property type="evidence" value="ECO:0007669"/>
    <property type="project" value="TreeGrafter"/>
</dbReference>
<evidence type="ECO:0000256" key="2">
    <source>
        <dbReference type="ARBA" id="ARBA00022723"/>
    </source>
</evidence>
<organism evidence="5 6">
    <name type="scientific">Meganyctiphanes norvegica</name>
    <name type="common">Northern krill</name>
    <name type="synonym">Thysanopoda norvegica</name>
    <dbReference type="NCBI Taxonomy" id="48144"/>
    <lineage>
        <taxon>Eukaryota</taxon>
        <taxon>Metazoa</taxon>
        <taxon>Ecdysozoa</taxon>
        <taxon>Arthropoda</taxon>
        <taxon>Crustacea</taxon>
        <taxon>Multicrustacea</taxon>
        <taxon>Malacostraca</taxon>
        <taxon>Eumalacostraca</taxon>
        <taxon>Eucarida</taxon>
        <taxon>Euphausiacea</taxon>
        <taxon>Euphausiidae</taxon>
        <taxon>Meganyctiphanes</taxon>
    </lineage>
</organism>
<dbReference type="Gene3D" id="3.10.120.10">
    <property type="entry name" value="Cytochrome b5-like heme/steroid binding domain"/>
    <property type="match status" value="1"/>
</dbReference>
<dbReference type="InterPro" id="IPR018506">
    <property type="entry name" value="Cyt_B5_heme-BS"/>
</dbReference>
<dbReference type="AlphaFoldDB" id="A0AAV2PLU8"/>
<keyword evidence="3" id="KW-0408">Iron</keyword>
<dbReference type="GO" id="GO:0046872">
    <property type="term" value="F:metal ion binding"/>
    <property type="evidence" value="ECO:0007669"/>
    <property type="project" value="UniProtKB-KW"/>
</dbReference>
<dbReference type="InterPro" id="IPR001199">
    <property type="entry name" value="Cyt_B5-like_heme/steroid-bd"/>
</dbReference>
<evidence type="ECO:0000256" key="1">
    <source>
        <dbReference type="ARBA" id="ARBA00022617"/>
    </source>
</evidence>
<dbReference type="PANTHER" id="PTHR46237">
    <property type="entry name" value="CYTOCHROME B5 REDUCTASE 4 FAMILY MEMBER"/>
    <property type="match status" value="1"/>
</dbReference>
<feature type="non-terminal residue" evidence="5">
    <location>
        <position position="501"/>
    </location>
</feature>
<feature type="domain" description="Cytochrome b5 heme-binding" evidence="4">
    <location>
        <begin position="93"/>
        <end position="169"/>
    </location>
</feature>
<dbReference type="PANTHER" id="PTHR46237:SF1">
    <property type="entry name" value="CYTOCHROME B5 REDUCTASE 4"/>
    <property type="match status" value="1"/>
</dbReference>
<gene>
    <name evidence="5" type="ORF">MNOR_LOCUS868</name>
</gene>
<keyword evidence="1" id="KW-0349">Heme</keyword>
<keyword evidence="6" id="KW-1185">Reference proteome</keyword>
<dbReference type="InterPro" id="IPR036400">
    <property type="entry name" value="Cyt_B5-like_heme/steroid_sf"/>
</dbReference>
<comment type="caution">
    <text evidence="5">The sequence shown here is derived from an EMBL/GenBank/DDBJ whole genome shotgun (WGS) entry which is preliminary data.</text>
</comment>
<dbReference type="FunFam" id="3.10.120.10:FF:000001">
    <property type="entry name" value="Cytochrome b5 reductase 4"/>
    <property type="match status" value="1"/>
</dbReference>
<dbReference type="InterPro" id="IPR051872">
    <property type="entry name" value="Cytochrome_b5/Flavoprotein_Rdt"/>
</dbReference>
<dbReference type="PROSITE" id="PS50255">
    <property type="entry name" value="CYTOCHROME_B5_2"/>
    <property type="match status" value="1"/>
</dbReference>
<evidence type="ECO:0000313" key="6">
    <source>
        <dbReference type="Proteomes" id="UP001497623"/>
    </source>
</evidence>
<accession>A0AAV2PLU8</accession>
<protein>
    <recommendedName>
        <fullName evidence="4">Cytochrome b5 heme-binding domain-containing protein</fullName>
    </recommendedName>
</protein>
<dbReference type="PROSITE" id="PS00191">
    <property type="entry name" value="CYTOCHROME_B5_1"/>
    <property type="match status" value="1"/>
</dbReference>
<dbReference type="GO" id="GO:0020037">
    <property type="term" value="F:heme binding"/>
    <property type="evidence" value="ECO:0007669"/>
    <property type="project" value="InterPro"/>
</dbReference>
<evidence type="ECO:0000256" key="3">
    <source>
        <dbReference type="ARBA" id="ARBA00023004"/>
    </source>
</evidence>
<keyword evidence="2" id="KW-0479">Metal-binding</keyword>
<sequence length="501" mass="57079">MGVSYGCMGKAKTLDCTGKSNNHINEKGQPDCRVIANNVQIALKKDEETEEKEGSPLLIVNNNIGKGSPKRTLFAWMRLGHSGVDLSGTGGQLLDVTKAQLAQHNTHTDAWIAIKGCVYNVTAYLDYHPGGSEELKKGIGTDATQLFNQVHKWVTYESILKKCLVGKLLEVQEDKELADTCKNNNVKDDEEQGCQLLQGHVSINDIRELEYFRVEIILGIIYYQKNRSAALSQQTMKIVFFLNTIDTYFQDPNVLAEHLDPDFHGPKLTLLKKVRFLNFCLIFFILRENEAKIKKSPIIQKKYISDVICSKASGPHPRWRKRMAIASSKYLQHLPFYLTCVSQIPYTNWPKASQTDSSNETKLIIREDVHIKAPFTMKISVLKNCKNWLKKLLKKNTLKVMMLEHDVGGKSYRHVHFNNIPGCIVVGISRQNSIHAIVNFMQMSSPRCILFLLMDEQEQGTAWRRPSAGNSHIHYIIFKCLSEYIAEFLWEGYRSLVPSWI</sequence>
<dbReference type="SMART" id="SM01117">
    <property type="entry name" value="Cyt-b5"/>
    <property type="match status" value="1"/>
</dbReference>
<dbReference type="SUPFAM" id="SSF55856">
    <property type="entry name" value="Cytochrome b5-like heme/steroid binding domain"/>
    <property type="match status" value="1"/>
</dbReference>
<reference evidence="5 6" key="1">
    <citation type="submission" date="2024-05" db="EMBL/GenBank/DDBJ databases">
        <authorList>
            <person name="Wallberg A."/>
        </authorList>
    </citation>
    <scope>NUCLEOTIDE SEQUENCE [LARGE SCALE GENOMIC DNA]</scope>
</reference>
<name>A0AAV2PLU8_MEGNR</name>
<evidence type="ECO:0000259" key="4">
    <source>
        <dbReference type="PROSITE" id="PS50255"/>
    </source>
</evidence>
<proteinExistence type="predicted"/>
<dbReference type="Pfam" id="PF00173">
    <property type="entry name" value="Cyt-b5"/>
    <property type="match status" value="1"/>
</dbReference>
<dbReference type="EMBL" id="CAXKWB010000207">
    <property type="protein sequence ID" value="CAL4059825.1"/>
    <property type="molecule type" value="Genomic_DNA"/>
</dbReference>
<dbReference type="GO" id="GO:0004128">
    <property type="term" value="F:cytochrome-b5 reductase activity, acting on NAD(P)H"/>
    <property type="evidence" value="ECO:0007669"/>
    <property type="project" value="TreeGrafter"/>
</dbReference>